<dbReference type="SUPFAM" id="SSF54427">
    <property type="entry name" value="NTF2-like"/>
    <property type="match status" value="1"/>
</dbReference>
<sequence>MENNITLVTDFYTDVFINRNLSNCEQYMDEGYINNSNFVDNGRQGFIDYFQHYNHKFPKGSASIEKIHANDNYVFVYAKHWTQFLGMKLEYKAIDIYEISQNKIKEHWDSVEGLSAMSVFMFLIKRIFKL</sequence>
<dbReference type="InterPro" id="IPR032710">
    <property type="entry name" value="NTF2-like_dom_sf"/>
</dbReference>
<reference evidence="2" key="1">
    <citation type="journal article" date="2019" name="Int. J. Syst. Evol. Microbiol.">
        <title>The Global Catalogue of Microorganisms (GCM) 10K type strain sequencing project: providing services to taxonomists for standard genome sequencing and annotation.</title>
        <authorList>
            <consortium name="The Broad Institute Genomics Platform"/>
            <consortium name="The Broad Institute Genome Sequencing Center for Infectious Disease"/>
            <person name="Wu L."/>
            <person name="Ma J."/>
        </authorList>
    </citation>
    <scope>NUCLEOTIDE SEQUENCE [LARGE SCALE GENOMIC DNA]</scope>
    <source>
        <strain evidence="2">CECT 7398</strain>
    </source>
</reference>
<gene>
    <name evidence="1" type="ORF">QWZ16_13850</name>
</gene>
<evidence type="ECO:0000313" key="1">
    <source>
        <dbReference type="EMBL" id="MDN3610785.1"/>
    </source>
</evidence>
<name>A0ABT8BUF8_9VIBR</name>
<dbReference type="Proteomes" id="UP001238540">
    <property type="component" value="Unassembled WGS sequence"/>
</dbReference>
<proteinExistence type="predicted"/>
<protein>
    <submittedName>
        <fullName evidence="1">Ester cyclase</fullName>
    </submittedName>
</protein>
<organism evidence="1 2">
    <name type="scientific">Vibrio ostreicida</name>
    <dbReference type="NCBI Taxonomy" id="526588"/>
    <lineage>
        <taxon>Bacteria</taxon>
        <taxon>Pseudomonadati</taxon>
        <taxon>Pseudomonadota</taxon>
        <taxon>Gammaproteobacteria</taxon>
        <taxon>Vibrionales</taxon>
        <taxon>Vibrionaceae</taxon>
        <taxon>Vibrio</taxon>
    </lineage>
</organism>
<evidence type="ECO:0000313" key="2">
    <source>
        <dbReference type="Proteomes" id="UP001238540"/>
    </source>
</evidence>
<keyword evidence="2" id="KW-1185">Reference proteome</keyword>
<accession>A0ABT8BUF8</accession>
<dbReference type="Pfam" id="PF07366">
    <property type="entry name" value="SnoaL"/>
    <property type="match status" value="1"/>
</dbReference>
<dbReference type="RefSeq" id="WP_170882201.1">
    <property type="nucleotide sequence ID" value="NZ_JABEYA020000001.1"/>
</dbReference>
<dbReference type="InterPro" id="IPR009959">
    <property type="entry name" value="Cyclase_SnoaL-like"/>
</dbReference>
<dbReference type="EMBL" id="JAUFQC010000001">
    <property type="protein sequence ID" value="MDN3610785.1"/>
    <property type="molecule type" value="Genomic_DNA"/>
</dbReference>
<comment type="caution">
    <text evidence="1">The sequence shown here is derived from an EMBL/GenBank/DDBJ whole genome shotgun (WGS) entry which is preliminary data.</text>
</comment>
<dbReference type="Gene3D" id="3.10.450.50">
    <property type="match status" value="1"/>
</dbReference>